<dbReference type="EMBL" id="KI964598">
    <property type="protein sequence ID" value="EUC34046.1"/>
    <property type="molecule type" value="Genomic_DNA"/>
</dbReference>
<evidence type="ECO:0000256" key="1">
    <source>
        <dbReference type="ARBA" id="ARBA00022857"/>
    </source>
</evidence>
<dbReference type="RefSeq" id="XP_007711642.1">
    <property type="nucleotide sequence ID" value="XM_007713452.1"/>
</dbReference>
<keyword evidence="2" id="KW-0560">Oxidoreductase</keyword>
<dbReference type="AlphaFoldDB" id="W6YRC1"/>
<dbReference type="GeneID" id="19153749"/>
<keyword evidence="1" id="KW-0521">NADP</keyword>
<evidence type="ECO:0000313" key="4">
    <source>
        <dbReference type="EMBL" id="EUC34046.1"/>
    </source>
</evidence>
<dbReference type="InterPro" id="IPR051609">
    <property type="entry name" value="NmrA/Isoflavone_reductase-like"/>
</dbReference>
<evidence type="ECO:0000256" key="2">
    <source>
        <dbReference type="ARBA" id="ARBA00023002"/>
    </source>
</evidence>
<reference evidence="4 5" key="1">
    <citation type="journal article" date="2013" name="PLoS Genet.">
        <title>Comparative genome structure, secondary metabolite, and effector coding capacity across Cochliobolus pathogens.</title>
        <authorList>
            <person name="Condon B.J."/>
            <person name="Leng Y."/>
            <person name="Wu D."/>
            <person name="Bushley K.E."/>
            <person name="Ohm R.A."/>
            <person name="Otillar R."/>
            <person name="Martin J."/>
            <person name="Schackwitz W."/>
            <person name="Grimwood J."/>
            <person name="MohdZainudin N."/>
            <person name="Xue C."/>
            <person name="Wang R."/>
            <person name="Manning V.A."/>
            <person name="Dhillon B."/>
            <person name="Tu Z.J."/>
            <person name="Steffenson B.J."/>
            <person name="Salamov A."/>
            <person name="Sun H."/>
            <person name="Lowry S."/>
            <person name="LaButti K."/>
            <person name="Han J."/>
            <person name="Copeland A."/>
            <person name="Lindquist E."/>
            <person name="Barry K."/>
            <person name="Schmutz J."/>
            <person name="Baker S.E."/>
            <person name="Ciuffetti L.M."/>
            <person name="Grigoriev I.V."/>
            <person name="Zhong S."/>
            <person name="Turgeon B.G."/>
        </authorList>
    </citation>
    <scope>NUCLEOTIDE SEQUENCE [LARGE SCALE GENOMIC DNA]</scope>
    <source>
        <strain evidence="4 5">26-R-13</strain>
    </source>
</reference>
<dbReference type="PANTHER" id="PTHR47706">
    <property type="entry name" value="NMRA-LIKE FAMILY PROTEIN"/>
    <property type="match status" value="1"/>
</dbReference>
<dbReference type="eggNOG" id="ENOG502SNIG">
    <property type="taxonomic scope" value="Eukaryota"/>
</dbReference>
<dbReference type="Gene3D" id="3.90.25.10">
    <property type="entry name" value="UDP-galactose 4-epimerase, domain 1"/>
    <property type="match status" value="1"/>
</dbReference>
<protein>
    <recommendedName>
        <fullName evidence="3">NmrA-like domain-containing protein</fullName>
    </recommendedName>
</protein>
<gene>
    <name evidence="4" type="ORF">COCCADRAFT_94410</name>
</gene>
<keyword evidence="5" id="KW-1185">Reference proteome</keyword>
<sequence>MAIENIMILGNGHICRSIISALCSQQTSSDDCNYKISVLTYPSQTLTLPPNVSQSPVQHKTSDFTPNALQSAFIGYDIILSTMTGGDSDLQVGIINAMVAAGVRRFVPDEFSHDSLNKQLQARLPKHAERANVINHLKNLSDASPSFEWTAVATGYTLDTKIINGDMGFDMEWQSATIHGTGMELFAASSLARVGQVVARVLANWEKTKNQYIYAAGTIISANEVLESVEELTGQEFAVGRYAVEECVEEGRKRIERGYPDSGLALLERSILYDGQLNASAPFRTHNANDMLGLAPESANSIVTKAYHRLRHLGKPGCACAT</sequence>
<dbReference type="Proteomes" id="UP000053841">
    <property type="component" value="Unassembled WGS sequence"/>
</dbReference>
<dbReference type="OrthoDB" id="9984533at2759"/>
<dbReference type="PANTHER" id="PTHR47706:SF10">
    <property type="entry name" value="NMRA-LIKE DOMAIN-CONTAINING PROTEIN"/>
    <property type="match status" value="1"/>
</dbReference>
<accession>W6YRC1</accession>
<dbReference type="Pfam" id="PF05368">
    <property type="entry name" value="NmrA"/>
    <property type="match status" value="1"/>
</dbReference>
<dbReference type="SUPFAM" id="SSF51735">
    <property type="entry name" value="NAD(P)-binding Rossmann-fold domains"/>
    <property type="match status" value="1"/>
</dbReference>
<dbReference type="KEGG" id="bze:COCCADRAFT_94410"/>
<dbReference type="InterPro" id="IPR008030">
    <property type="entry name" value="NmrA-like"/>
</dbReference>
<dbReference type="Gene3D" id="3.40.50.720">
    <property type="entry name" value="NAD(P)-binding Rossmann-like Domain"/>
    <property type="match status" value="1"/>
</dbReference>
<evidence type="ECO:0000313" key="5">
    <source>
        <dbReference type="Proteomes" id="UP000053841"/>
    </source>
</evidence>
<evidence type="ECO:0000259" key="3">
    <source>
        <dbReference type="Pfam" id="PF05368"/>
    </source>
</evidence>
<dbReference type="GO" id="GO:0016491">
    <property type="term" value="F:oxidoreductase activity"/>
    <property type="evidence" value="ECO:0007669"/>
    <property type="project" value="UniProtKB-KW"/>
</dbReference>
<organism evidence="4 5">
    <name type="scientific">Cochliobolus carbonum (strain 26-R-13)</name>
    <name type="common">Maize leaf spot fungus</name>
    <name type="synonym">Bipolaris zeicola</name>
    <dbReference type="NCBI Taxonomy" id="930089"/>
    <lineage>
        <taxon>Eukaryota</taxon>
        <taxon>Fungi</taxon>
        <taxon>Dikarya</taxon>
        <taxon>Ascomycota</taxon>
        <taxon>Pezizomycotina</taxon>
        <taxon>Dothideomycetes</taxon>
        <taxon>Pleosporomycetidae</taxon>
        <taxon>Pleosporales</taxon>
        <taxon>Pleosporineae</taxon>
        <taxon>Pleosporaceae</taxon>
        <taxon>Bipolaris</taxon>
    </lineage>
</organism>
<feature type="domain" description="NmrA-like" evidence="3">
    <location>
        <begin position="12"/>
        <end position="239"/>
    </location>
</feature>
<dbReference type="InterPro" id="IPR036291">
    <property type="entry name" value="NAD(P)-bd_dom_sf"/>
</dbReference>
<name>W6YRC1_COCC2</name>
<proteinExistence type="predicted"/>
<dbReference type="HOGENOM" id="CLU_044876_7_0_1"/>